<proteinExistence type="predicted"/>
<dbReference type="Proteomes" id="UP001234297">
    <property type="component" value="Chromosome 9"/>
</dbReference>
<keyword evidence="2" id="KW-1185">Reference proteome</keyword>
<name>A0ACC2KHD4_PERAE</name>
<evidence type="ECO:0000313" key="1">
    <source>
        <dbReference type="EMBL" id="KAJ8620491.1"/>
    </source>
</evidence>
<reference evidence="1 2" key="1">
    <citation type="journal article" date="2022" name="Hortic Res">
        <title>A haplotype resolved chromosomal level avocado genome allows analysis of novel avocado genes.</title>
        <authorList>
            <person name="Nath O."/>
            <person name="Fletcher S.J."/>
            <person name="Hayward A."/>
            <person name="Shaw L.M."/>
            <person name="Masouleh A.K."/>
            <person name="Furtado A."/>
            <person name="Henry R.J."/>
            <person name="Mitter N."/>
        </authorList>
    </citation>
    <scope>NUCLEOTIDE SEQUENCE [LARGE SCALE GENOMIC DNA]</scope>
    <source>
        <strain evidence="2">cv. Hass</strain>
    </source>
</reference>
<comment type="caution">
    <text evidence="1">The sequence shown here is derived from an EMBL/GenBank/DDBJ whole genome shotgun (WGS) entry which is preliminary data.</text>
</comment>
<organism evidence="1 2">
    <name type="scientific">Persea americana</name>
    <name type="common">Avocado</name>
    <dbReference type="NCBI Taxonomy" id="3435"/>
    <lineage>
        <taxon>Eukaryota</taxon>
        <taxon>Viridiplantae</taxon>
        <taxon>Streptophyta</taxon>
        <taxon>Embryophyta</taxon>
        <taxon>Tracheophyta</taxon>
        <taxon>Spermatophyta</taxon>
        <taxon>Magnoliopsida</taxon>
        <taxon>Magnoliidae</taxon>
        <taxon>Laurales</taxon>
        <taxon>Lauraceae</taxon>
        <taxon>Persea</taxon>
    </lineage>
</organism>
<evidence type="ECO:0000313" key="2">
    <source>
        <dbReference type="Proteomes" id="UP001234297"/>
    </source>
</evidence>
<protein>
    <submittedName>
        <fullName evidence="1">Uncharacterized protein</fullName>
    </submittedName>
</protein>
<gene>
    <name evidence="1" type="ORF">MRB53_029020</name>
</gene>
<accession>A0ACC2KHD4</accession>
<sequence>MEGGLLLKERLVVVEEGERSLRWGVIWEEVKKLSILAAPMVAVGVAQYLLQVISLMMVGHLGEISLSSAALATSLTGVTGFILLTGMASGLETLCGQAYGAHQYQNLGLNTQKAISVSSWLGNVGAALAISLSTWFGAAILGLYVQYSPSCERTRLRLSRGVFKGLEFLRLAIPSAIMICLEYWSFELLILLSVLLPNAKLETSVLSICLTSSTLLYNIPNGLGAAASTRVSNELGAGKPQVARLATYAAMLVSITETVIVGTTLFATRYILGCAYSSEKEVVSYVANMVPLLCLSVITDGIQAVLSGVARGCGWQHIGAYINLGAFYLFGIPIAAILGFELHLGGKGLWIGIVCGSTIQATLLALITILTNWQQQATRARARVFKEGLSTMGI</sequence>
<dbReference type="EMBL" id="CM056817">
    <property type="protein sequence ID" value="KAJ8620491.1"/>
    <property type="molecule type" value="Genomic_DNA"/>
</dbReference>